<dbReference type="Proteomes" id="UP000050898">
    <property type="component" value="Unassembled WGS sequence"/>
</dbReference>
<dbReference type="PATRIC" id="fig|1046596.6.peg.1248"/>
<comment type="caution">
    <text evidence="2">The sequence shown here is derived from an EMBL/GenBank/DDBJ whole genome shotgun (WGS) entry which is preliminary data.</text>
</comment>
<accession>A0A0R2DZD9</accession>
<dbReference type="GeneID" id="98315264"/>
<dbReference type="EMBL" id="AYYH01000029">
    <property type="protein sequence ID" value="KRN09272.1"/>
    <property type="molecule type" value="Genomic_DNA"/>
</dbReference>
<dbReference type="RefSeq" id="WP_010077948.1">
    <property type="nucleotide sequence ID" value="NZ_AYYH01000029.1"/>
</dbReference>
<evidence type="ECO:0000313" key="2">
    <source>
        <dbReference type="EMBL" id="KRN09272.1"/>
    </source>
</evidence>
<feature type="domain" description="DUF4422" evidence="1">
    <location>
        <begin position="5"/>
        <end position="225"/>
    </location>
</feature>
<name>A0A0R2DZD9_9LACO</name>
<dbReference type="Pfam" id="PF14393">
    <property type="entry name" value="DUF4422"/>
    <property type="match status" value="1"/>
</dbReference>
<dbReference type="InterPro" id="IPR025536">
    <property type="entry name" value="DUF4422"/>
</dbReference>
<sequence>MKTEIYVVSHKNVKMPSEKVYIPVQVGKNTENFKGFERDNTGVNISAKNPNYCELTVQYWAWKNRIADVKGLVHYRRYFSNGKAAFFKTPAEKFNEILTSNKIADLLEENDAILPRKRNYYIETSWSHYEHAHHIEGLEVAKEVIGERYPEYIPSFEEVVNRKAVHMFNMMIAKSEVFDSYTEWLFDILPEVEKRVDISEYSDYEKRIFGFISEILLDVWFEKNQIKYAELPVLFIGKQNWVRKIGLFFLRKMGLSKKAV</sequence>
<dbReference type="OrthoDB" id="9798746at2"/>
<protein>
    <submittedName>
        <fullName evidence="2">Capsular biosynthesis protein</fullName>
    </submittedName>
</protein>
<dbReference type="AlphaFoldDB" id="A0A0R2DZD9"/>
<gene>
    <name evidence="2" type="ORF">FD00_GL001164</name>
</gene>
<evidence type="ECO:0000259" key="1">
    <source>
        <dbReference type="Pfam" id="PF14393"/>
    </source>
</evidence>
<reference evidence="2 3" key="1">
    <citation type="journal article" date="2015" name="Genome Announc.">
        <title>Expanding the biotechnology potential of lactobacilli through comparative genomics of 213 strains and associated genera.</title>
        <authorList>
            <person name="Sun Z."/>
            <person name="Harris H.M."/>
            <person name="McCann A."/>
            <person name="Guo C."/>
            <person name="Argimon S."/>
            <person name="Zhang W."/>
            <person name="Yang X."/>
            <person name="Jeffery I.B."/>
            <person name="Cooney J.C."/>
            <person name="Kagawa T.F."/>
            <person name="Liu W."/>
            <person name="Song Y."/>
            <person name="Salvetti E."/>
            <person name="Wrobel A."/>
            <person name="Rasinkangas P."/>
            <person name="Parkhill J."/>
            <person name="Rea M.C."/>
            <person name="O'Sullivan O."/>
            <person name="Ritari J."/>
            <person name="Douillard F.P."/>
            <person name="Paul Ross R."/>
            <person name="Yang R."/>
            <person name="Briner A.E."/>
            <person name="Felis G.E."/>
            <person name="de Vos W.M."/>
            <person name="Barrangou R."/>
            <person name="Klaenhammer T.R."/>
            <person name="Caufield P.W."/>
            <person name="Cui Y."/>
            <person name="Zhang H."/>
            <person name="O'Toole P.W."/>
        </authorList>
    </citation>
    <scope>NUCLEOTIDE SEQUENCE [LARGE SCALE GENOMIC DNA]</scope>
    <source>
        <strain evidence="2 3">DSM 20444</strain>
    </source>
</reference>
<organism evidence="2 3">
    <name type="scientific">Liquorilactobacillus mali KCTC 3596 = DSM 20444</name>
    <dbReference type="NCBI Taxonomy" id="1046596"/>
    <lineage>
        <taxon>Bacteria</taxon>
        <taxon>Bacillati</taxon>
        <taxon>Bacillota</taxon>
        <taxon>Bacilli</taxon>
        <taxon>Lactobacillales</taxon>
        <taxon>Lactobacillaceae</taxon>
        <taxon>Liquorilactobacillus</taxon>
    </lineage>
</organism>
<keyword evidence="3" id="KW-1185">Reference proteome</keyword>
<proteinExistence type="predicted"/>
<evidence type="ECO:0000313" key="3">
    <source>
        <dbReference type="Proteomes" id="UP000050898"/>
    </source>
</evidence>